<dbReference type="InterPro" id="IPR055645">
    <property type="entry name" value="DpdA"/>
</dbReference>
<evidence type="ECO:0000313" key="3">
    <source>
        <dbReference type="Proteomes" id="UP000184440"/>
    </source>
</evidence>
<dbReference type="EMBL" id="FRCS01000015">
    <property type="protein sequence ID" value="SHN46438.1"/>
    <property type="molecule type" value="Genomic_DNA"/>
</dbReference>
<sequence length="284" mass="31964">MNAPLAPAGYVFYLGAPAPGWLAKPEVNAEQAPLMVSDRRLRVYKTLPRARVPWVLDSGGFSELKEFGTWTVTPAEYAARARRYQEEIGQLAWAAPQDWMCEQAIIDGGQFGPQRFVGTHLSVPEHHLRTVVNAVELSMLAPDVRWLRIVQGDTPEDYERCDDLYLQHGIDLRKEPLVGVGSVCRRQGTGEGHAIFTALRARGLTRLHGFGVKTLGLRNYDDPWASTDSMAWAFTARRLRRPALPECVRAGRHKNCANCLRYALTWRRRLLNALLPEPSHREAA</sequence>
<feature type="domain" description="DeoxyPurine in DNA protein A" evidence="1">
    <location>
        <begin position="12"/>
        <end position="272"/>
    </location>
</feature>
<reference evidence="2 3" key="1">
    <citation type="submission" date="2016-11" db="EMBL/GenBank/DDBJ databases">
        <authorList>
            <person name="Jaros S."/>
            <person name="Januszkiewicz K."/>
            <person name="Wedrychowicz H."/>
        </authorList>
    </citation>
    <scope>NUCLEOTIDE SEQUENCE [LARGE SCALE GENOMIC DNA]</scope>
    <source>
        <strain evidence="2 3">DSM 46144</strain>
    </source>
</reference>
<dbReference type="Proteomes" id="UP000184440">
    <property type="component" value="Unassembled WGS sequence"/>
</dbReference>
<protein>
    <recommendedName>
        <fullName evidence="1">DeoxyPurine in DNA protein A domain-containing protein</fullName>
    </recommendedName>
</protein>
<evidence type="ECO:0000259" key="1">
    <source>
        <dbReference type="Pfam" id="PF23859"/>
    </source>
</evidence>
<proteinExistence type="predicted"/>
<evidence type="ECO:0000313" key="2">
    <source>
        <dbReference type="EMBL" id="SHN46438.1"/>
    </source>
</evidence>
<gene>
    <name evidence="2" type="ORF">SAMN05443668_115127</name>
</gene>
<keyword evidence="3" id="KW-1185">Reference proteome</keyword>
<dbReference type="AlphaFoldDB" id="A0A1M7RK46"/>
<accession>A0A1M7RK46</accession>
<dbReference type="RefSeq" id="WP_073263408.1">
    <property type="nucleotide sequence ID" value="NZ_FRCS01000015.1"/>
</dbReference>
<organism evidence="2 3">
    <name type="scientific">Cryptosporangium aurantiacum</name>
    <dbReference type="NCBI Taxonomy" id="134849"/>
    <lineage>
        <taxon>Bacteria</taxon>
        <taxon>Bacillati</taxon>
        <taxon>Actinomycetota</taxon>
        <taxon>Actinomycetes</taxon>
        <taxon>Cryptosporangiales</taxon>
        <taxon>Cryptosporangiaceae</taxon>
        <taxon>Cryptosporangium</taxon>
    </lineage>
</organism>
<dbReference type="STRING" id="134849.SAMN05443668_115127"/>
<dbReference type="Pfam" id="PF23859">
    <property type="entry name" value="DpdA"/>
    <property type="match status" value="1"/>
</dbReference>
<name>A0A1M7RK46_9ACTN</name>